<accession>A0ABW0ZTY4</accession>
<dbReference type="Pfam" id="PF17648">
    <property type="entry name" value="Luciferase"/>
    <property type="match status" value="1"/>
</dbReference>
<dbReference type="EMBL" id="JBHSON010000016">
    <property type="protein sequence ID" value="MFC5746740.1"/>
    <property type="molecule type" value="Genomic_DNA"/>
</dbReference>
<name>A0ABW0ZTY4_9ACTN</name>
<evidence type="ECO:0000313" key="3">
    <source>
        <dbReference type="Proteomes" id="UP001596074"/>
    </source>
</evidence>
<comment type="caution">
    <text evidence="2">The sequence shown here is derived from an EMBL/GenBank/DDBJ whole genome shotgun (WGS) entry which is preliminary data.</text>
</comment>
<gene>
    <name evidence="2" type="ORF">ACFPZN_14035</name>
</gene>
<reference evidence="3" key="1">
    <citation type="journal article" date="2019" name="Int. J. Syst. Evol. Microbiol.">
        <title>The Global Catalogue of Microorganisms (GCM) 10K type strain sequencing project: providing services to taxonomists for standard genome sequencing and annotation.</title>
        <authorList>
            <consortium name="The Broad Institute Genomics Platform"/>
            <consortium name="The Broad Institute Genome Sequencing Center for Infectious Disease"/>
            <person name="Wu L."/>
            <person name="Ma J."/>
        </authorList>
    </citation>
    <scope>NUCLEOTIDE SEQUENCE [LARGE SCALE GENOMIC DNA]</scope>
    <source>
        <strain evidence="3">KCTC 42087</strain>
    </source>
</reference>
<organism evidence="2 3">
    <name type="scientific">Actinomadura rugatobispora</name>
    <dbReference type="NCBI Taxonomy" id="1994"/>
    <lineage>
        <taxon>Bacteria</taxon>
        <taxon>Bacillati</taxon>
        <taxon>Actinomycetota</taxon>
        <taxon>Actinomycetes</taxon>
        <taxon>Streptosporangiales</taxon>
        <taxon>Thermomonosporaceae</taxon>
        <taxon>Actinomadura</taxon>
    </lineage>
</organism>
<protein>
    <submittedName>
        <fullName evidence="2">Luciferase family protein</fullName>
    </submittedName>
</protein>
<dbReference type="Proteomes" id="UP001596074">
    <property type="component" value="Unassembled WGS sequence"/>
</dbReference>
<keyword evidence="3" id="KW-1185">Reference proteome</keyword>
<evidence type="ECO:0000259" key="1">
    <source>
        <dbReference type="Pfam" id="PF17648"/>
    </source>
</evidence>
<sequence length="177" mass="17445">MAADGSGGTSHAGRIADRLSAWPGVSKVRADCGIGVALAAKGVQVIHLHTGAEAELRLTRPVVDRMGAALADSGRITIQPGGEWISVRLDTGSDVALVVSLASVAIKAGVAVAGTPAGTASRAAAVRLRAPCSLAAGGLPPDRLAALITAGGGSPMPLSQFPLLPKGTRHGLAGPAD</sequence>
<dbReference type="RefSeq" id="WP_378282357.1">
    <property type="nucleotide sequence ID" value="NZ_JBHSON010000016.1"/>
</dbReference>
<dbReference type="InterPro" id="IPR040841">
    <property type="entry name" value="Luciferase_dom"/>
</dbReference>
<evidence type="ECO:0000313" key="2">
    <source>
        <dbReference type="EMBL" id="MFC5746740.1"/>
    </source>
</evidence>
<proteinExistence type="predicted"/>
<feature type="domain" description="Luciferase" evidence="1">
    <location>
        <begin position="44"/>
        <end position="105"/>
    </location>
</feature>